<sequence length="494" mass="57361">MVTDIQVRKLKKYLSQGKTLEVAAARAGMDEKTGRKYRDNGKLPSEISAERVREWRTRKDPFEGIWPEVLQFLETNEGLEAKTLFTHFQRIYPGSFGDGQLRTFQRRVKTWRCTEGPGREVYFPQVHVPARLSQSDFTDMSQLQISIGGQPFDHLIYHFVLTYSNWETGTICFSESFESLSEGLQKSLWKLGGVPEQHQTDRLSAAVNKPDNPEEFTRGYQGLLAHYKLQGRKINSSSPHENGDIEQRHHRFKKAVDQALMLRGNRDFTTRKEYELFLQKLFAQLNCNRQERFQEEQSMLRPLPSGKLDTCTRFEVRVGPSSTIRVKHKVYSVNSRLIKETVTVRLYAEYLEIWYGQKHIENIPRIRGGSKHYIQYRHIIDWLVRKPGAFENYRYRSDLFPTSRFRVAYDSLRKFRTVTGAAKEYLSILQLAAQDNETAVDDALRHLIDHEKNIDFAQVKTLLVSGKPVEPITNISVQTVALTGYDQLLQEGCR</sequence>
<dbReference type="EMBL" id="AP024086">
    <property type="protein sequence ID" value="BCL61165.1"/>
    <property type="molecule type" value="Genomic_DNA"/>
</dbReference>
<evidence type="ECO:0000313" key="3">
    <source>
        <dbReference type="EMBL" id="BCL61956.1"/>
    </source>
</evidence>
<evidence type="ECO:0000259" key="1">
    <source>
        <dbReference type="PROSITE" id="PS50994"/>
    </source>
</evidence>
<protein>
    <submittedName>
        <fullName evidence="2">Transposase</fullName>
    </submittedName>
</protein>
<dbReference type="GO" id="GO:0015074">
    <property type="term" value="P:DNA integration"/>
    <property type="evidence" value="ECO:0007669"/>
    <property type="project" value="InterPro"/>
</dbReference>
<accession>A0A8D5FI74</accession>
<dbReference type="NCBIfam" id="NF033546">
    <property type="entry name" value="transpos_IS21"/>
    <property type="match status" value="1"/>
</dbReference>
<dbReference type="KEGG" id="dbk:DGMP_18580"/>
<dbReference type="EMBL" id="AP024086">
    <property type="protein sequence ID" value="BCL61956.1"/>
    <property type="molecule type" value="Genomic_DNA"/>
</dbReference>
<dbReference type="RefSeq" id="WP_228854362.1">
    <property type="nucleotide sequence ID" value="NZ_AP024086.1"/>
</dbReference>
<reference evidence="2" key="1">
    <citation type="submission" date="2020-09" db="EMBL/GenBank/DDBJ databases">
        <title>Desulfogranum mesoprofundum gen. nov., sp. nov., a novel mesophilic, sulfate-reducing chemolithoautotroph isolated from a deep-sea hydrothermal vent chimney in the Suiyo Seamount.</title>
        <authorList>
            <person name="Hashimoto Y."/>
            <person name="Nakagawa S."/>
        </authorList>
    </citation>
    <scope>NUCLEOTIDE SEQUENCE</scope>
    <source>
        <strain evidence="2">KT2</strain>
    </source>
</reference>
<proteinExistence type="predicted"/>
<evidence type="ECO:0000313" key="2">
    <source>
        <dbReference type="EMBL" id="BCL61165.1"/>
    </source>
</evidence>
<dbReference type="PROSITE" id="PS50994">
    <property type="entry name" value="INTEGRASE"/>
    <property type="match status" value="1"/>
</dbReference>
<evidence type="ECO:0000313" key="4">
    <source>
        <dbReference type="EMBL" id="BCL63046.1"/>
    </source>
</evidence>
<dbReference type="InterPro" id="IPR054353">
    <property type="entry name" value="IstA-like_C"/>
</dbReference>
<dbReference type="InterPro" id="IPR001584">
    <property type="entry name" value="Integrase_cat-core"/>
</dbReference>
<dbReference type="KEGG" id="dbk:DGMP_26490"/>
<dbReference type="Pfam" id="PF22483">
    <property type="entry name" value="Mu-transpos_C_2"/>
    <property type="match status" value="1"/>
</dbReference>
<dbReference type="PANTHER" id="PTHR35004:SF7">
    <property type="entry name" value="INTEGRASE PROTEIN"/>
    <property type="match status" value="1"/>
</dbReference>
<organism evidence="2 5">
    <name type="scientific">Desulfomarina profundi</name>
    <dbReference type="NCBI Taxonomy" id="2772557"/>
    <lineage>
        <taxon>Bacteria</taxon>
        <taxon>Pseudomonadati</taxon>
        <taxon>Thermodesulfobacteriota</taxon>
        <taxon>Desulfobulbia</taxon>
        <taxon>Desulfobulbales</taxon>
        <taxon>Desulfobulbaceae</taxon>
        <taxon>Desulfomarina</taxon>
    </lineage>
</organism>
<evidence type="ECO:0000313" key="5">
    <source>
        <dbReference type="Proteomes" id="UP000826725"/>
    </source>
</evidence>
<dbReference type="KEGG" id="dbk:DGMP_37390"/>
<keyword evidence="5" id="KW-1185">Reference proteome</keyword>
<dbReference type="PANTHER" id="PTHR35004">
    <property type="entry name" value="TRANSPOSASE RV3428C-RELATED"/>
    <property type="match status" value="1"/>
</dbReference>
<dbReference type="AlphaFoldDB" id="A0A8D5FI74"/>
<name>A0A8D5FI74_9BACT</name>
<feature type="domain" description="Integrase catalytic" evidence="1">
    <location>
        <begin position="125"/>
        <end position="310"/>
    </location>
</feature>
<gene>
    <name evidence="2" type="primary">TRm27.1_1</name>
    <name evidence="3" type="synonym">TRm27.1_2</name>
    <name evidence="4" type="synonym">TRm27.1_3</name>
    <name evidence="2" type="ORF">DGMP_18580</name>
    <name evidence="3" type="ORF">DGMP_26490</name>
    <name evidence="4" type="ORF">DGMP_37390</name>
</gene>
<dbReference type="EMBL" id="AP024086">
    <property type="protein sequence ID" value="BCL63046.1"/>
    <property type="molecule type" value="Genomic_DNA"/>
</dbReference>
<dbReference type="Proteomes" id="UP000826725">
    <property type="component" value="Chromosome"/>
</dbReference>